<dbReference type="InterPro" id="IPR022907">
    <property type="entry name" value="VapC_family"/>
</dbReference>
<dbReference type="PANTHER" id="PTHR33653:SF1">
    <property type="entry name" value="RIBONUCLEASE VAPC2"/>
    <property type="match status" value="1"/>
</dbReference>
<evidence type="ECO:0000256" key="4">
    <source>
        <dbReference type="ARBA" id="ARBA00022723"/>
    </source>
</evidence>
<evidence type="ECO:0000256" key="1">
    <source>
        <dbReference type="ARBA" id="ARBA00001946"/>
    </source>
</evidence>
<sequence length="139" mass="15589">MRYLLDTNVISNIYRFPNGAAASRVRNLEVGELGTSIIVAAELRFGYTKADSPKLEQLIEQTLASFEIAPWDTPADFAYARIRTLLERTGRIIGQNDMLIAAHTVALGVTLVTDNEREFVRVPGLKVENWLRDAPVDRE</sequence>
<gene>
    <name evidence="8" type="primary">vapC</name>
    <name evidence="10" type="ORF">SAMN02982922_4680</name>
</gene>
<dbReference type="HAMAP" id="MF_00265">
    <property type="entry name" value="VapC_Nob1"/>
    <property type="match status" value="1"/>
</dbReference>
<evidence type="ECO:0000259" key="9">
    <source>
        <dbReference type="Pfam" id="PF01850"/>
    </source>
</evidence>
<dbReference type="OrthoDB" id="9796690at2"/>
<dbReference type="SUPFAM" id="SSF88723">
    <property type="entry name" value="PIN domain-like"/>
    <property type="match status" value="1"/>
</dbReference>
<dbReference type="PANTHER" id="PTHR33653">
    <property type="entry name" value="RIBONUCLEASE VAPC2"/>
    <property type="match status" value="1"/>
</dbReference>
<organism evidence="10 11">
    <name type="scientific">Mesorhizobium australicum</name>
    <dbReference type="NCBI Taxonomy" id="536018"/>
    <lineage>
        <taxon>Bacteria</taxon>
        <taxon>Pseudomonadati</taxon>
        <taxon>Pseudomonadota</taxon>
        <taxon>Alphaproteobacteria</taxon>
        <taxon>Hyphomicrobiales</taxon>
        <taxon>Phyllobacteriaceae</taxon>
        <taxon>Mesorhizobium</taxon>
    </lineage>
</organism>
<dbReference type="InterPro" id="IPR029060">
    <property type="entry name" value="PIN-like_dom_sf"/>
</dbReference>
<dbReference type="CDD" id="cd18748">
    <property type="entry name" value="PIN_VapC4-5_FitB-like"/>
    <property type="match status" value="1"/>
</dbReference>
<dbReference type="AlphaFoldDB" id="A0A1X7PL51"/>
<evidence type="ECO:0000313" key="10">
    <source>
        <dbReference type="EMBL" id="SMH52489.1"/>
    </source>
</evidence>
<keyword evidence="10" id="KW-0255">Endonuclease</keyword>
<keyword evidence="3 8" id="KW-0540">Nuclease</keyword>
<dbReference type="InterPro" id="IPR002716">
    <property type="entry name" value="PIN_dom"/>
</dbReference>
<comment type="cofactor">
    <cofactor evidence="1 8">
        <name>Mg(2+)</name>
        <dbReference type="ChEBI" id="CHEBI:18420"/>
    </cofactor>
</comment>
<dbReference type="Gene3D" id="3.40.50.1010">
    <property type="entry name" value="5'-nuclease"/>
    <property type="match status" value="1"/>
</dbReference>
<dbReference type="Pfam" id="PF01850">
    <property type="entry name" value="PIN"/>
    <property type="match status" value="1"/>
</dbReference>
<evidence type="ECO:0000256" key="3">
    <source>
        <dbReference type="ARBA" id="ARBA00022722"/>
    </source>
</evidence>
<comment type="similarity">
    <text evidence="7 8">Belongs to the PINc/VapC protein family.</text>
</comment>
<feature type="domain" description="PIN" evidence="9">
    <location>
        <begin position="3"/>
        <end position="124"/>
    </location>
</feature>
<proteinExistence type="inferred from homology"/>
<evidence type="ECO:0000256" key="6">
    <source>
        <dbReference type="ARBA" id="ARBA00022842"/>
    </source>
</evidence>
<keyword evidence="2 8" id="KW-1277">Toxin-antitoxin system</keyword>
<keyword evidence="4 8" id="KW-0479">Metal-binding</keyword>
<name>A0A1X7PL51_9HYPH</name>
<keyword evidence="6 8" id="KW-0460">Magnesium</keyword>
<dbReference type="GO" id="GO:0000287">
    <property type="term" value="F:magnesium ion binding"/>
    <property type="evidence" value="ECO:0007669"/>
    <property type="project" value="UniProtKB-UniRule"/>
</dbReference>
<comment type="function">
    <text evidence="8">Toxic component of a toxin-antitoxin (TA) system. An RNase.</text>
</comment>
<dbReference type="RefSeq" id="WP_085466349.1">
    <property type="nucleotide sequence ID" value="NZ_FXBL01000004.1"/>
</dbReference>
<dbReference type="InterPro" id="IPR050556">
    <property type="entry name" value="Type_II_TA_system_RNase"/>
</dbReference>
<keyword evidence="8" id="KW-0800">Toxin</keyword>
<evidence type="ECO:0000256" key="8">
    <source>
        <dbReference type="HAMAP-Rule" id="MF_00265"/>
    </source>
</evidence>
<evidence type="ECO:0000313" key="11">
    <source>
        <dbReference type="Proteomes" id="UP000193083"/>
    </source>
</evidence>
<feature type="binding site" evidence="8">
    <location>
        <position position="97"/>
    </location>
    <ligand>
        <name>Mg(2+)</name>
        <dbReference type="ChEBI" id="CHEBI:18420"/>
    </ligand>
</feature>
<dbReference type="GO" id="GO:0016787">
    <property type="term" value="F:hydrolase activity"/>
    <property type="evidence" value="ECO:0007669"/>
    <property type="project" value="UniProtKB-KW"/>
</dbReference>
<feature type="binding site" evidence="8">
    <location>
        <position position="6"/>
    </location>
    <ligand>
        <name>Mg(2+)</name>
        <dbReference type="ChEBI" id="CHEBI:18420"/>
    </ligand>
</feature>
<evidence type="ECO:0000256" key="7">
    <source>
        <dbReference type="ARBA" id="ARBA00038093"/>
    </source>
</evidence>
<dbReference type="Proteomes" id="UP000193083">
    <property type="component" value="Unassembled WGS sequence"/>
</dbReference>
<evidence type="ECO:0000256" key="2">
    <source>
        <dbReference type="ARBA" id="ARBA00022649"/>
    </source>
</evidence>
<keyword evidence="5 8" id="KW-0378">Hydrolase</keyword>
<dbReference type="EMBL" id="FXBL01000004">
    <property type="protein sequence ID" value="SMH52489.1"/>
    <property type="molecule type" value="Genomic_DNA"/>
</dbReference>
<dbReference type="EC" id="3.1.-.-" evidence="8"/>
<reference evidence="10 11" key="1">
    <citation type="submission" date="2017-04" db="EMBL/GenBank/DDBJ databases">
        <authorList>
            <person name="Afonso C.L."/>
            <person name="Miller P.J."/>
            <person name="Scott M.A."/>
            <person name="Spackman E."/>
            <person name="Goraichik I."/>
            <person name="Dimitrov K.M."/>
            <person name="Suarez D.L."/>
            <person name="Swayne D.E."/>
        </authorList>
    </citation>
    <scope>NUCLEOTIDE SEQUENCE [LARGE SCALE GENOMIC DNA]</scope>
    <source>
        <strain evidence="10 11">B5P</strain>
    </source>
</reference>
<evidence type="ECO:0000256" key="5">
    <source>
        <dbReference type="ARBA" id="ARBA00022801"/>
    </source>
</evidence>
<protein>
    <recommendedName>
        <fullName evidence="8">Ribonuclease VapC</fullName>
        <shortName evidence="8">RNase VapC</shortName>
        <ecNumber evidence="8">3.1.-.-</ecNumber>
    </recommendedName>
    <alternativeName>
        <fullName evidence="8">Toxin VapC</fullName>
    </alternativeName>
</protein>
<keyword evidence="11" id="KW-1185">Reference proteome</keyword>
<dbReference type="GO" id="GO:0090729">
    <property type="term" value="F:toxin activity"/>
    <property type="evidence" value="ECO:0007669"/>
    <property type="project" value="UniProtKB-KW"/>
</dbReference>
<dbReference type="GO" id="GO:0004540">
    <property type="term" value="F:RNA nuclease activity"/>
    <property type="evidence" value="ECO:0007669"/>
    <property type="project" value="InterPro"/>
</dbReference>
<dbReference type="GO" id="GO:0004519">
    <property type="term" value="F:endonuclease activity"/>
    <property type="evidence" value="ECO:0007669"/>
    <property type="project" value="UniProtKB-KW"/>
</dbReference>
<accession>A0A1X7PL51</accession>